<dbReference type="InterPro" id="IPR041662">
    <property type="entry name" value="SusD-like_2"/>
</dbReference>
<dbReference type="AlphaFoldDB" id="A0A433WJ16"/>
<dbReference type="EMBL" id="RIAR02000001">
    <property type="protein sequence ID" value="NSL90489.1"/>
    <property type="molecule type" value="Genomic_DNA"/>
</dbReference>
<dbReference type="SUPFAM" id="SSF48452">
    <property type="entry name" value="TPR-like"/>
    <property type="match status" value="1"/>
</dbReference>
<dbReference type="InterPro" id="IPR011990">
    <property type="entry name" value="TPR-like_helical_dom_sf"/>
</dbReference>
<evidence type="ECO:0000313" key="1">
    <source>
        <dbReference type="EMBL" id="NSL90489.1"/>
    </source>
</evidence>
<gene>
    <name evidence="1" type="ORF">ECE50_026940</name>
</gene>
<proteinExistence type="predicted"/>
<name>A0A433WJ16_9BACT</name>
<dbReference type="OrthoDB" id="9766256at2"/>
<reference evidence="1" key="1">
    <citation type="submission" date="2020-05" db="EMBL/GenBank/DDBJ databases">
        <title>Chitinophaga laudate sp. nov., isolated from a tropical peat swamp.</title>
        <authorList>
            <person name="Goh C.B.S."/>
            <person name="Lee M.S."/>
            <person name="Parimannan S."/>
            <person name="Pasbakhsh P."/>
            <person name="Yule C.M."/>
            <person name="Rajandas H."/>
            <person name="Loke S."/>
            <person name="Croft L."/>
            <person name="Tan J.B.L."/>
        </authorList>
    </citation>
    <scope>NUCLEOTIDE SEQUENCE</scope>
    <source>
        <strain evidence="1">Mgbs1</strain>
    </source>
</reference>
<comment type="caution">
    <text evidence="1">The sequence shown here is derived from an EMBL/GenBank/DDBJ whole genome shotgun (WGS) entry which is preliminary data.</text>
</comment>
<keyword evidence="1" id="KW-0449">Lipoprotein</keyword>
<protein>
    <submittedName>
        <fullName evidence="1">SusD/RagB family nutrient-binding outer membrane lipoprotein</fullName>
    </submittedName>
</protein>
<dbReference type="Pfam" id="PF12771">
    <property type="entry name" value="SusD-like_2"/>
    <property type="match status" value="2"/>
</dbReference>
<accession>A0A433WJ16</accession>
<dbReference type="Proteomes" id="UP000281028">
    <property type="component" value="Unassembled WGS sequence"/>
</dbReference>
<organism evidence="1 2">
    <name type="scientific">Chitinophaga solisilvae</name>
    <dbReference type="NCBI Taxonomy" id="1233460"/>
    <lineage>
        <taxon>Bacteria</taxon>
        <taxon>Pseudomonadati</taxon>
        <taxon>Bacteroidota</taxon>
        <taxon>Chitinophagia</taxon>
        <taxon>Chitinophagales</taxon>
        <taxon>Chitinophagaceae</taxon>
        <taxon>Chitinophaga</taxon>
    </lineage>
</organism>
<dbReference type="PROSITE" id="PS51257">
    <property type="entry name" value="PROKAR_LIPOPROTEIN"/>
    <property type="match status" value="1"/>
</dbReference>
<evidence type="ECO:0000313" key="2">
    <source>
        <dbReference type="Proteomes" id="UP000281028"/>
    </source>
</evidence>
<sequence>MKMKAVNKWGIGVAVAGMFLSSCTKNFADLNTSPVISQDAPPELLFTQSAKSVVDRDFDWFYDCYSYQLQWMQFGTAAPGSSATGLFSPNNTNNFYQGFYKDIARNLVEIEAMVNNKPESDRAAYANVVAIAKILKVYGAWRVSDANGSIPYSEALKARENQNFTPVYDTQEKMFDAWDKELKEAVAVLGKKLGSQAGLGTGDIFYSGKADKWIAAGNVLRMKIAMRLLKRAPEKTAAIVKEVVANADAGLFKSNADEWKFISADNNFARGGNWNMDNSPLSASQNMLNYMYDNKDPRLGLFFEKNSYTPELVDSLKNGGVFPATATYNPRRYFGLPSNPDKRADKNLASIFERKQYTMKFNGKNVDVTIDTVSRVQHRLFNLDAENGGANGARYTQPILTYAEQCFMMAELVVRGLISGDAKTYYENGIKASIQAYDDMGREAKIRDYAALDNAAVAAYIASPAIAFTGSQDVLLEKINIQNFLNHFKSPWEAWGAWKRTGIPKVNGILAFEQNTVSGVPVEVPRRWQLPQPTIANQTNWRNAIEEMKKTGEYGTNDNDFTGRVWWDKK</sequence>
<keyword evidence="2" id="KW-1185">Reference proteome</keyword>
<dbReference type="Gene3D" id="1.25.40.390">
    <property type="match status" value="1"/>
</dbReference>